<comment type="caution">
    <text evidence="1">The sequence shown here is derived from an EMBL/GenBank/DDBJ whole genome shotgun (WGS) entry which is preliminary data.</text>
</comment>
<protein>
    <submittedName>
        <fullName evidence="1">Uncharacterized protein</fullName>
    </submittedName>
</protein>
<dbReference type="Proteomes" id="UP001177023">
    <property type="component" value="Unassembled WGS sequence"/>
</dbReference>
<name>A0AA36GDN0_9BILA</name>
<organism evidence="1 2">
    <name type="scientific">Mesorhabditis spiculigera</name>
    <dbReference type="NCBI Taxonomy" id="96644"/>
    <lineage>
        <taxon>Eukaryota</taxon>
        <taxon>Metazoa</taxon>
        <taxon>Ecdysozoa</taxon>
        <taxon>Nematoda</taxon>
        <taxon>Chromadorea</taxon>
        <taxon>Rhabditida</taxon>
        <taxon>Rhabditina</taxon>
        <taxon>Rhabditomorpha</taxon>
        <taxon>Rhabditoidea</taxon>
        <taxon>Rhabditidae</taxon>
        <taxon>Mesorhabditinae</taxon>
        <taxon>Mesorhabditis</taxon>
    </lineage>
</organism>
<gene>
    <name evidence="1" type="ORF">MSPICULIGERA_LOCUS22703</name>
</gene>
<reference evidence="1" key="1">
    <citation type="submission" date="2023-06" db="EMBL/GenBank/DDBJ databases">
        <authorList>
            <person name="Delattre M."/>
        </authorList>
    </citation>
    <scope>NUCLEOTIDE SEQUENCE</scope>
    <source>
        <strain evidence="1">AF72</strain>
    </source>
</reference>
<evidence type="ECO:0000313" key="1">
    <source>
        <dbReference type="EMBL" id="CAJ0584657.1"/>
    </source>
</evidence>
<keyword evidence="2" id="KW-1185">Reference proteome</keyword>
<feature type="non-terminal residue" evidence="1">
    <location>
        <position position="1"/>
    </location>
</feature>
<dbReference type="EMBL" id="CATQJA010002699">
    <property type="protein sequence ID" value="CAJ0584657.1"/>
    <property type="molecule type" value="Genomic_DNA"/>
</dbReference>
<accession>A0AA36GDN0</accession>
<sequence length="879" mass="98511">MNNSDDLDQPEPEGIDEELQSMAQDIAEAIRVFAGIFVFMLKLGELMNEERPEPSTSTTSLISEDDAYLADDYNGWEHPGDCVSKEQKADAILEQYGLKVYPNSGETYGPDFERPCTSKKQKRAAISRQCEPVGKAALIIDHPLSTQQAKASFKARFYKGGKAAQQAMNHQNYLCVRIPDGFPITGAIMDNNAGQGLLHTIIRHGPDWEAVIPKYRDIFERLSEPIRQFVEAASGLADDKNHQTEHLRDDFRQLLDRQATGNDYKRKKHACTAITAMAGPSSNQAVHEAYLATWWENPGQCTTKEEKEAAVAEQYSPPSTQASIQGVQAGAPAHQRNVVRFSVEKAEERLEKLAKTALQFDKPCDLHVPFPSMFTFTGDILDSDVHQGLLHTILRHSPQWVEVDSVYKDSYDKLSTQTKTRIAAISALGYNKYLAAQKLCGDFMNYTQNGMASADFKVLYNLQQLVYKYLRIRTDHGRNYDGEAVSKSKRVWIFFYVGIPNLEYMVVCPSIEPGNAIVDFDANKHVLSSRKPESRRNANETDDEGWGWTVGLGAALLGAAAWGAASWYNSRNEEDQPRSHVQTSAPIRHVHMPTYTPAEPAQIAEAPPTAEEEETFLADDYNGWEHPGNCTSRARKSEAIQQYRDAVESRIYAPRRNGRAGAALTTLEAIIQFDKHKRENGEAARQAFKKRSLLEVPMPSGFESTCAILDNNGYQGLLHTILRHSPEWKDVAPGYANIYQRLSEQTRAAISKISHLADNNQKRAQQMIKEFKKSLGTMPANDCKILQNLQGIIYDYLCKTINAWNYAGEGANPSDFVQFFFQESGNASIGYMVVCISKTVDGSVPKFDDPRPVSNINTIYFVDEHTLRGRKVSECFSLH</sequence>
<evidence type="ECO:0000313" key="2">
    <source>
        <dbReference type="Proteomes" id="UP001177023"/>
    </source>
</evidence>
<dbReference type="AlphaFoldDB" id="A0AA36GDN0"/>
<proteinExistence type="predicted"/>